<proteinExistence type="predicted"/>
<dbReference type="AlphaFoldDB" id="A0A972K4N0"/>
<accession>A0A972K4N0</accession>
<comment type="caution">
    <text evidence="1">The sequence shown here is derived from an EMBL/GenBank/DDBJ whole genome shotgun (WGS) entry which is preliminary data.</text>
</comment>
<organism evidence="1 2">
    <name type="scientific">Paenibacillus foliorum</name>
    <dbReference type="NCBI Taxonomy" id="2654974"/>
    <lineage>
        <taxon>Bacteria</taxon>
        <taxon>Bacillati</taxon>
        <taxon>Bacillota</taxon>
        <taxon>Bacilli</taxon>
        <taxon>Bacillales</taxon>
        <taxon>Paenibacillaceae</taxon>
        <taxon>Paenibacillus</taxon>
    </lineage>
</organism>
<name>A0A972K4N0_9BACL</name>
<evidence type="ECO:0000313" key="2">
    <source>
        <dbReference type="Proteomes" id="UP000641588"/>
    </source>
</evidence>
<dbReference type="EMBL" id="WHOD01000106">
    <property type="protein sequence ID" value="NOU97118.1"/>
    <property type="molecule type" value="Genomic_DNA"/>
</dbReference>
<evidence type="ECO:0000313" key="1">
    <source>
        <dbReference type="EMBL" id="NOU97118.1"/>
    </source>
</evidence>
<dbReference type="InterPro" id="IPR049253">
    <property type="entry name" value="DUF6886"/>
</dbReference>
<keyword evidence="2" id="KW-1185">Reference proteome</keyword>
<dbReference type="Proteomes" id="UP000641588">
    <property type="component" value="Unassembled WGS sequence"/>
</dbReference>
<dbReference type="RefSeq" id="WP_171655368.1">
    <property type="nucleotide sequence ID" value="NZ_WHOD01000106.1"/>
</dbReference>
<protein>
    <submittedName>
        <fullName evidence="1">Uncharacterized protein</fullName>
    </submittedName>
</protein>
<dbReference type="Pfam" id="PF21820">
    <property type="entry name" value="DUF6886"/>
    <property type="match status" value="1"/>
</dbReference>
<gene>
    <name evidence="1" type="ORF">GC093_28410</name>
</gene>
<sequence length="169" mass="19965">MLYHFSEEPVIEVFVPRIKQNRQDMPPVVWAIDKEHEFTFYFPRNCPRIVYKKSEEVSKSDKDRFFGDTSATTIVTIESRWYKELKNFTIYKYAFDEQGFELFDKTAGYYISHQTVNPQGVEPVSHLIDKLLDTGIELRFTPTLYPLRDAILASTVLDFGIHRFNHARE</sequence>
<reference evidence="1" key="1">
    <citation type="submission" date="2019-10" db="EMBL/GenBank/DDBJ databases">
        <title>Description of Paenibacillus glebae sp. nov.</title>
        <authorList>
            <person name="Carlier A."/>
            <person name="Qi S."/>
        </authorList>
    </citation>
    <scope>NUCLEOTIDE SEQUENCE</scope>
    <source>
        <strain evidence="1">LMG 31456</strain>
    </source>
</reference>